<organism evidence="2 3">
    <name type="scientific">Hydnomerulius pinastri MD-312</name>
    <dbReference type="NCBI Taxonomy" id="994086"/>
    <lineage>
        <taxon>Eukaryota</taxon>
        <taxon>Fungi</taxon>
        <taxon>Dikarya</taxon>
        <taxon>Basidiomycota</taxon>
        <taxon>Agaricomycotina</taxon>
        <taxon>Agaricomycetes</taxon>
        <taxon>Agaricomycetidae</taxon>
        <taxon>Boletales</taxon>
        <taxon>Boletales incertae sedis</taxon>
        <taxon>Leucogyrophana</taxon>
    </lineage>
</organism>
<evidence type="ECO:0000313" key="2">
    <source>
        <dbReference type="EMBL" id="KIJ63990.1"/>
    </source>
</evidence>
<accession>A0A0C9VZU8</accession>
<proteinExistence type="predicted"/>
<protein>
    <submittedName>
        <fullName evidence="2">Uncharacterized protein</fullName>
    </submittedName>
</protein>
<sequence>MTVDFTWQRVGPHRCLVVFIVGRLSPFSRAAIEFDADQRDQVAGRNGKLVKVRMTYKVRGWWRFHGFEAGDHLARMSLGINGGRLTGSKSAEPSTLSCFPGLSR</sequence>
<dbReference type="EMBL" id="KN839848">
    <property type="protein sequence ID" value="KIJ63990.1"/>
    <property type="molecule type" value="Genomic_DNA"/>
</dbReference>
<evidence type="ECO:0000256" key="1">
    <source>
        <dbReference type="SAM" id="MobiDB-lite"/>
    </source>
</evidence>
<feature type="region of interest" description="Disordered" evidence="1">
    <location>
        <begin position="85"/>
        <end position="104"/>
    </location>
</feature>
<gene>
    <name evidence="2" type="ORF">HYDPIDRAFT_112499</name>
</gene>
<feature type="compositionally biased region" description="Polar residues" evidence="1">
    <location>
        <begin position="87"/>
        <end position="97"/>
    </location>
</feature>
<name>A0A0C9VZU8_9AGAM</name>
<keyword evidence="3" id="KW-1185">Reference proteome</keyword>
<evidence type="ECO:0000313" key="3">
    <source>
        <dbReference type="Proteomes" id="UP000053820"/>
    </source>
</evidence>
<dbReference type="HOGENOM" id="CLU_2250504_0_0_1"/>
<dbReference type="AlphaFoldDB" id="A0A0C9VZU8"/>
<reference evidence="2 3" key="1">
    <citation type="submission" date="2014-04" db="EMBL/GenBank/DDBJ databases">
        <title>Evolutionary Origins and Diversification of the Mycorrhizal Mutualists.</title>
        <authorList>
            <consortium name="DOE Joint Genome Institute"/>
            <consortium name="Mycorrhizal Genomics Consortium"/>
            <person name="Kohler A."/>
            <person name="Kuo A."/>
            <person name="Nagy L.G."/>
            <person name="Floudas D."/>
            <person name="Copeland A."/>
            <person name="Barry K.W."/>
            <person name="Cichocki N."/>
            <person name="Veneault-Fourrey C."/>
            <person name="LaButti K."/>
            <person name="Lindquist E.A."/>
            <person name="Lipzen A."/>
            <person name="Lundell T."/>
            <person name="Morin E."/>
            <person name="Murat C."/>
            <person name="Riley R."/>
            <person name="Ohm R."/>
            <person name="Sun H."/>
            <person name="Tunlid A."/>
            <person name="Henrissat B."/>
            <person name="Grigoriev I.V."/>
            <person name="Hibbett D.S."/>
            <person name="Martin F."/>
        </authorList>
    </citation>
    <scope>NUCLEOTIDE SEQUENCE [LARGE SCALE GENOMIC DNA]</scope>
    <source>
        <strain evidence="2 3">MD-312</strain>
    </source>
</reference>
<dbReference type="Proteomes" id="UP000053820">
    <property type="component" value="Unassembled WGS sequence"/>
</dbReference>